<feature type="domain" description="DUF8211" evidence="1">
    <location>
        <begin position="9"/>
        <end position="61"/>
    </location>
</feature>
<evidence type="ECO:0000313" key="3">
    <source>
        <dbReference type="Proteomes" id="UP000233469"/>
    </source>
</evidence>
<accession>A0A2N1NEU8</accession>
<dbReference type="VEuPathDB" id="FungiDB:FUN_003413"/>
<dbReference type="AlphaFoldDB" id="A0A2N1NEU8"/>
<name>A0A2N1NEU8_9GLOM</name>
<organism evidence="2 3">
    <name type="scientific">Rhizophagus irregularis</name>
    <dbReference type="NCBI Taxonomy" id="588596"/>
    <lineage>
        <taxon>Eukaryota</taxon>
        <taxon>Fungi</taxon>
        <taxon>Fungi incertae sedis</taxon>
        <taxon>Mucoromycota</taxon>
        <taxon>Glomeromycotina</taxon>
        <taxon>Glomeromycetes</taxon>
        <taxon>Glomerales</taxon>
        <taxon>Glomeraceae</taxon>
        <taxon>Rhizophagus</taxon>
    </lineage>
</organism>
<dbReference type="Pfam" id="PF26638">
    <property type="entry name" value="DUF8211"/>
    <property type="match status" value="1"/>
</dbReference>
<reference evidence="2 3" key="1">
    <citation type="submission" date="2016-04" db="EMBL/GenBank/DDBJ databases">
        <title>Genome analyses suggest a sexual origin of heterokaryosis in a supposedly ancient asexual fungus.</title>
        <authorList>
            <person name="Ropars J."/>
            <person name="Sedzielewska K."/>
            <person name="Noel J."/>
            <person name="Charron P."/>
            <person name="Farinelli L."/>
            <person name="Marton T."/>
            <person name="Kruger M."/>
            <person name="Pelin A."/>
            <person name="Brachmann A."/>
            <person name="Corradi N."/>
        </authorList>
    </citation>
    <scope>NUCLEOTIDE SEQUENCE [LARGE SCALE GENOMIC DNA]</scope>
    <source>
        <strain evidence="2 3">C2</strain>
    </source>
</reference>
<evidence type="ECO:0000313" key="2">
    <source>
        <dbReference type="EMBL" id="PKK72401.1"/>
    </source>
</evidence>
<reference evidence="2 3" key="2">
    <citation type="submission" date="2017-10" db="EMBL/GenBank/DDBJ databases">
        <title>Extensive intraspecific genome diversity in a model arbuscular mycorrhizal fungus.</title>
        <authorList>
            <person name="Chen E.C.H."/>
            <person name="Morin E."/>
            <person name="Baudet D."/>
            <person name="Noel J."/>
            <person name="Ndikumana S."/>
            <person name="Charron P."/>
            <person name="St-Onge C."/>
            <person name="Giorgi J."/>
            <person name="Grigoriev I.V."/>
            <person name="Roux C."/>
            <person name="Martin F.M."/>
            <person name="Corradi N."/>
        </authorList>
    </citation>
    <scope>NUCLEOTIDE SEQUENCE [LARGE SCALE GENOMIC DNA]</scope>
    <source>
        <strain evidence="2 3">C2</strain>
    </source>
</reference>
<dbReference type="EMBL" id="LLXL01000442">
    <property type="protein sequence ID" value="PKK72401.1"/>
    <property type="molecule type" value="Genomic_DNA"/>
</dbReference>
<dbReference type="VEuPathDB" id="FungiDB:RhiirA1_480450"/>
<dbReference type="InterPro" id="IPR058524">
    <property type="entry name" value="DUF8211"/>
</dbReference>
<comment type="caution">
    <text evidence="2">The sequence shown here is derived from an EMBL/GenBank/DDBJ whole genome shotgun (WGS) entry which is preliminary data.</text>
</comment>
<evidence type="ECO:0000259" key="1">
    <source>
        <dbReference type="Pfam" id="PF26638"/>
    </source>
</evidence>
<sequence>MTGSNFRYTTKAKKQKQRFERSVHRVLKDESIKPGGTSNISTKLAIARKCKFLFLGSQKITPQDIIPPDPIYDANDNFIVPGLREWFTYMYNLSKIHEANNNKAKTTQSLPDQKALNKRQQDRATYFGTTPKHLMNRLSVAECITTYTNTYDHIMMAHRKSNLRKLPKCKVNNTLKMEMDNFFLAHPYAIHNYNRRCHKRTALGEPITSDDTKEVEKRPLKQDINISSSAYSLSNTSKQICTLASDSKQAVSSRRQLISFLFTK</sequence>
<dbReference type="Proteomes" id="UP000233469">
    <property type="component" value="Unassembled WGS sequence"/>
</dbReference>
<gene>
    <name evidence="2" type="ORF">RhiirC2_710378</name>
</gene>
<proteinExistence type="predicted"/>
<dbReference type="VEuPathDB" id="FungiDB:RhiirFUN_026847"/>
<protein>
    <recommendedName>
        <fullName evidence="1">DUF8211 domain-containing protein</fullName>
    </recommendedName>
</protein>